<evidence type="ECO:0000313" key="3">
    <source>
        <dbReference type="Proteomes" id="UP001161406"/>
    </source>
</evidence>
<proteinExistence type="predicted"/>
<keyword evidence="1" id="KW-1133">Transmembrane helix</keyword>
<reference evidence="2" key="2">
    <citation type="submission" date="2023-01" db="EMBL/GenBank/DDBJ databases">
        <title>Draft genome sequence of Devosia yakushimensis strain NBRC 103855.</title>
        <authorList>
            <person name="Sun Q."/>
            <person name="Mori K."/>
        </authorList>
    </citation>
    <scope>NUCLEOTIDE SEQUENCE</scope>
    <source>
        <strain evidence="2">NBRC 103855</strain>
    </source>
</reference>
<accession>A0ABQ5UBL8</accession>
<evidence type="ECO:0000313" key="2">
    <source>
        <dbReference type="EMBL" id="GLQ09241.1"/>
    </source>
</evidence>
<dbReference type="EMBL" id="BSNG01000001">
    <property type="protein sequence ID" value="GLQ09241.1"/>
    <property type="molecule type" value="Genomic_DNA"/>
</dbReference>
<dbReference type="Proteomes" id="UP001161406">
    <property type="component" value="Unassembled WGS sequence"/>
</dbReference>
<keyword evidence="1" id="KW-0812">Transmembrane</keyword>
<name>A0ABQ5UBL8_9HYPH</name>
<keyword evidence="1" id="KW-0472">Membrane</keyword>
<feature type="transmembrane region" description="Helical" evidence="1">
    <location>
        <begin position="49"/>
        <end position="68"/>
    </location>
</feature>
<gene>
    <name evidence="2" type="ORF">GCM10007913_11730</name>
</gene>
<reference evidence="2" key="1">
    <citation type="journal article" date="2014" name="Int. J. Syst. Evol. Microbiol.">
        <title>Complete genome of a new Firmicutes species belonging to the dominant human colonic microbiota ('Ruminococcus bicirculans') reveals two chromosomes and a selective capacity to utilize plant glucans.</title>
        <authorList>
            <consortium name="NISC Comparative Sequencing Program"/>
            <person name="Wegmann U."/>
            <person name="Louis P."/>
            <person name="Goesmann A."/>
            <person name="Henrissat B."/>
            <person name="Duncan S.H."/>
            <person name="Flint H.J."/>
        </authorList>
    </citation>
    <scope>NUCLEOTIDE SEQUENCE</scope>
    <source>
        <strain evidence="2">NBRC 103855</strain>
    </source>
</reference>
<protein>
    <submittedName>
        <fullName evidence="2">Uncharacterized protein</fullName>
    </submittedName>
</protein>
<comment type="caution">
    <text evidence="2">The sequence shown here is derived from an EMBL/GenBank/DDBJ whole genome shotgun (WGS) entry which is preliminary data.</text>
</comment>
<organism evidence="2 3">
    <name type="scientific">Devosia yakushimensis</name>
    <dbReference type="NCBI Taxonomy" id="470028"/>
    <lineage>
        <taxon>Bacteria</taxon>
        <taxon>Pseudomonadati</taxon>
        <taxon>Pseudomonadota</taxon>
        <taxon>Alphaproteobacteria</taxon>
        <taxon>Hyphomicrobiales</taxon>
        <taxon>Devosiaceae</taxon>
        <taxon>Devosia</taxon>
    </lineage>
</organism>
<keyword evidence="3" id="KW-1185">Reference proteome</keyword>
<dbReference type="RefSeq" id="WP_284388832.1">
    <property type="nucleotide sequence ID" value="NZ_BSNG01000001.1"/>
</dbReference>
<sequence length="107" mass="11191">MNTSLVVGFAVVAVFIAIVAYIGTRPQVVGTGGAQLAGIKTPWHRLSSMPARLAVIGIVALIFAVGWITRYDVTPAAAGDSPGIVYLLDRWTGGVTLCHAQGCKVLR</sequence>
<evidence type="ECO:0000256" key="1">
    <source>
        <dbReference type="SAM" id="Phobius"/>
    </source>
</evidence>
<feature type="transmembrane region" description="Helical" evidence="1">
    <location>
        <begin position="6"/>
        <end position="23"/>
    </location>
</feature>